<protein>
    <submittedName>
        <fullName evidence="3">Phage tail fibre protein</fullName>
    </submittedName>
</protein>
<feature type="domain" description="DUF7483" evidence="2">
    <location>
        <begin position="520"/>
        <end position="722"/>
    </location>
</feature>
<dbReference type="Proteomes" id="UP000507962">
    <property type="component" value="Unassembled WGS sequence"/>
</dbReference>
<keyword evidence="4" id="KW-1185">Reference proteome</keyword>
<dbReference type="Pfam" id="PF12571">
    <property type="entry name" value="Phage_tail_fib"/>
    <property type="match status" value="1"/>
</dbReference>
<evidence type="ECO:0000313" key="3">
    <source>
        <dbReference type="EMBL" id="VFQ45946.1"/>
    </source>
</evidence>
<evidence type="ECO:0000259" key="2">
    <source>
        <dbReference type="Pfam" id="PF24299"/>
    </source>
</evidence>
<evidence type="ECO:0000259" key="1">
    <source>
        <dbReference type="Pfam" id="PF12571"/>
    </source>
</evidence>
<dbReference type="AlphaFoldDB" id="A0A4U8YP47"/>
<evidence type="ECO:0000313" key="4">
    <source>
        <dbReference type="Proteomes" id="UP000507962"/>
    </source>
</evidence>
<dbReference type="Pfam" id="PF24299">
    <property type="entry name" value="DUF7483"/>
    <property type="match status" value="1"/>
</dbReference>
<feature type="domain" description="Phage tail fibre protein N-terminal" evidence="1">
    <location>
        <begin position="4"/>
        <end position="145"/>
    </location>
</feature>
<dbReference type="InterPro" id="IPR055906">
    <property type="entry name" value="DUF7483"/>
</dbReference>
<name>A0A4U8YP47_9BACT</name>
<proteinExistence type="predicted"/>
<dbReference type="InterPro" id="IPR022225">
    <property type="entry name" value="Phage_tail_fibre_N"/>
</dbReference>
<accession>A0A4U8YP47</accession>
<gene>
    <name evidence="3" type="ORF">MSL71_36090</name>
</gene>
<dbReference type="EMBL" id="CAADHO010000007">
    <property type="protein sequence ID" value="VFQ45946.1"/>
    <property type="molecule type" value="Genomic_DNA"/>
</dbReference>
<reference evidence="3 4" key="1">
    <citation type="submission" date="2019-03" db="EMBL/GenBank/DDBJ databases">
        <authorList>
            <person name="Nijsse B."/>
        </authorList>
    </citation>
    <scope>NUCLEOTIDE SEQUENCE [LARGE SCALE GENOMIC DNA]</scope>
    <source>
        <strain evidence="3">Desulfoluna butyratoxydans MSL71</strain>
    </source>
</reference>
<sequence>MLRWTPAGLQAIQEAESSGTKIKATHIAIGDGGGQTPDHSGSTMLVNELYRQPIDTIAMVDAPDVPSGKVVEFGVSIPETKPETGSWMIREVAILADDTVIGIGPHPELEKVGKDSPKGTMTHTITAPMVVSNEAVISLAIAPSVHATMEALSDHNEDSQAHQDIREACTTAISEHNRNDGAHKDIRQAHQTAVDEITAQKEALETLEEKVVNTGVRQAVLSYGEGISVEATEVKGMDSVDYMGDGQAGLPVNLGMPFAGGEYGGMVMACTPSFQGNRLIQDTILGVDKYIRSDSAAPIETATGGVREWTNTGITVGNSDYFNKANQSANIIAFQTTNILPMDKIIAKSVCFDFANNWSGTNSIAIRSIEFLDKRGEVIPMRQGVDFGAIATSKYSESFDPHFAFDTTKTKVGNWTDNSWLSHSGISTNQRLTIVFNTPQTFYGIQINNGHASGTANDAVYGAKDFAIYATDQAVELVVGGGFGNTGNGLTKLVGARLRKHKLIDASDPIHVFGDYWHFNPATGFAMVLYHGWGVTRALKHPMGKRLAQGWFKKIDDAMSWYVYSDKIGGEKYLCLDTDDTPKTNPGDTGLFWAKNTTENEIFLGVNEATNSNDNEYMFYGWFGDDLGSTTPGMTGVLGSTAFVSMKGGETVGLGFEAETIIAKAKNTGHWHVVSRDRGWDKFTLLNSPWTESDLSKPLLVEGTKLTLQDNWGSSEGYIIMAIGKQGQLPKGRSIQIKASTESPFVANISKGFGPEGNRDKIIYKDTPAIYPQTKSDGRYDLVLLDNGAVDLIPEKSYVTDIVKWMNDKLIIGSCKISDGLVVDLELMPTGDEYETPWFPVTLNTKYILSNLFQTPKSTFEIYWNSAPTDENKRYCGGQYYYQARTIGAYKRVNSNELIVGSGSSYTFSSRWGADPVQSAEGFYKLKVKRGF</sequence>
<dbReference type="RefSeq" id="WP_180143094.1">
    <property type="nucleotide sequence ID" value="NZ_CAADHO010000007.1"/>
</dbReference>
<organism evidence="3 4">
    <name type="scientific">Desulfoluna butyratoxydans</name>
    <dbReference type="NCBI Taxonomy" id="231438"/>
    <lineage>
        <taxon>Bacteria</taxon>
        <taxon>Pseudomonadati</taxon>
        <taxon>Thermodesulfobacteriota</taxon>
        <taxon>Desulfobacteria</taxon>
        <taxon>Desulfobacterales</taxon>
        <taxon>Desulfolunaceae</taxon>
        <taxon>Desulfoluna</taxon>
    </lineage>
</organism>